<dbReference type="Pfam" id="PF03092">
    <property type="entry name" value="BT1"/>
    <property type="match status" value="1"/>
</dbReference>
<evidence type="ECO:0000256" key="4">
    <source>
        <dbReference type="ARBA" id="ARBA00022692"/>
    </source>
</evidence>
<feature type="region of interest" description="Disordered" evidence="7">
    <location>
        <begin position="1"/>
        <end position="61"/>
    </location>
</feature>
<dbReference type="OrthoDB" id="158256at2759"/>
<evidence type="ECO:0000313" key="10">
    <source>
        <dbReference type="EMBL" id="VFT86664.1"/>
    </source>
</evidence>
<proteinExistence type="inferred from homology"/>
<feature type="transmembrane region" description="Helical" evidence="8">
    <location>
        <begin position="458"/>
        <end position="475"/>
    </location>
</feature>
<keyword evidence="6 8" id="KW-0472">Membrane</keyword>
<keyword evidence="4 8" id="KW-0812">Transmembrane</keyword>
<sequence>MLRGGSSAVPRKKGAAPPPPGNPYPSPSPIYVDIQTARQGGNTAATPTTARQHGTTMNGGLSDPTIGTFALSNLQPFRLGGVVTKEMRLMLEAAENDMRDDRQSATVDLQDCNLRQLYDRLCLVHFGQGGGPLRPGGAVQLWSKSHAGLLVSSLFVGVMFGAFPALVLHDEERYARVATVAPLLAPFYPIFSIHTSFMLFPASLRFVMGLVTDLVPLVGYRRKSYMVAGWLVGALFVLVAAIVVGVFDQSSDVLVPLLLGACIGVSMADVAGEGLLVEWAQRESLVERGRLQALVVGTKFLGTALAQVYLAFLEGGNTKEWTSDDTIRKALFFSLAMLALVPIPFVIYVVAEPPTVKVAPLVDRCLGLWQLLQSKAVASILAFSFAFSMAVHAGAGTTSSFKRDVLDVLVERTWLHAPHADLAPRDPLLVTAAGVLAFSLPMLLGASHLAKCSWTHTMYWTTLAVGVVGALHTSFTTYDTCRHPWFWYGALLLLQIPSGIRFLVSLFPIVELATVGYEATLYSLVVSVQLAAIPVSTALFSVMEAPLREANWRGQFLVNGSIVAEKWTDVVNLFQNNPATQSSVAHVYSYGVLIGFATLVSLVWLPSQKIDAQVWRKFGGASRRVGVVVVCVWWVLLTGLLVVGMLNTNPSSWSCSPVLGGRGCA</sequence>
<dbReference type="EMBL" id="CAADRA010005184">
    <property type="protein sequence ID" value="VFT86664.1"/>
    <property type="molecule type" value="Genomic_DNA"/>
</dbReference>
<comment type="similarity">
    <text evidence="2">Belongs to the major facilitator superfamily. Folate-biopterin transporter (TC 2.A.71) family.</text>
</comment>
<feature type="transmembrane region" description="Helical" evidence="8">
    <location>
        <begin position="147"/>
        <end position="167"/>
    </location>
</feature>
<accession>A0A485KPE7</accession>
<feature type="transmembrane region" description="Helical" evidence="8">
    <location>
        <begin position="521"/>
        <end position="543"/>
    </location>
</feature>
<organism evidence="10 11">
    <name type="scientific">Aphanomyces stellatus</name>
    <dbReference type="NCBI Taxonomy" id="120398"/>
    <lineage>
        <taxon>Eukaryota</taxon>
        <taxon>Sar</taxon>
        <taxon>Stramenopiles</taxon>
        <taxon>Oomycota</taxon>
        <taxon>Saprolegniomycetes</taxon>
        <taxon>Saprolegniales</taxon>
        <taxon>Verrucalvaceae</taxon>
        <taxon>Aphanomyces</taxon>
    </lineage>
</organism>
<feature type="compositionally biased region" description="Pro residues" evidence="7">
    <location>
        <begin position="16"/>
        <end position="28"/>
    </location>
</feature>
<comment type="subcellular location">
    <subcellularLocation>
        <location evidence="1">Membrane</location>
        <topology evidence="1">Multi-pass membrane protein</topology>
    </subcellularLocation>
</comment>
<dbReference type="PANTHER" id="PTHR31585">
    <property type="entry name" value="FOLATE-BIOPTERIN TRANSPORTER 1, CHLOROPLASTIC"/>
    <property type="match status" value="1"/>
</dbReference>
<dbReference type="PANTHER" id="PTHR31585:SF5">
    <property type="entry name" value="RNA-BINDING S4 DOMAIN-CONTAINING PROTEIN"/>
    <property type="match status" value="1"/>
</dbReference>
<dbReference type="InterPro" id="IPR039309">
    <property type="entry name" value="BT1"/>
</dbReference>
<evidence type="ECO:0000256" key="6">
    <source>
        <dbReference type="ARBA" id="ARBA00023136"/>
    </source>
</evidence>
<feature type="transmembrane region" description="Helical" evidence="8">
    <location>
        <begin position="487"/>
        <end position="509"/>
    </location>
</feature>
<feature type="transmembrane region" description="Helical" evidence="8">
    <location>
        <begin position="332"/>
        <end position="351"/>
    </location>
</feature>
<evidence type="ECO:0000256" key="2">
    <source>
        <dbReference type="ARBA" id="ARBA00007015"/>
    </source>
</evidence>
<feature type="transmembrane region" description="Helical" evidence="8">
    <location>
        <begin position="227"/>
        <end position="247"/>
    </location>
</feature>
<evidence type="ECO:0000256" key="5">
    <source>
        <dbReference type="ARBA" id="ARBA00022989"/>
    </source>
</evidence>
<feature type="transmembrane region" description="Helical" evidence="8">
    <location>
        <begin position="253"/>
        <end position="272"/>
    </location>
</feature>
<feature type="transmembrane region" description="Helical" evidence="8">
    <location>
        <begin position="293"/>
        <end position="312"/>
    </location>
</feature>
<evidence type="ECO:0000313" key="11">
    <source>
        <dbReference type="Proteomes" id="UP000332933"/>
    </source>
</evidence>
<feature type="transmembrane region" description="Helical" evidence="8">
    <location>
        <begin position="428"/>
        <end position="446"/>
    </location>
</feature>
<dbReference type="Proteomes" id="UP000332933">
    <property type="component" value="Unassembled WGS sequence"/>
</dbReference>
<protein>
    <submittedName>
        <fullName evidence="10">Aste57867_9785 protein</fullName>
    </submittedName>
</protein>
<feature type="transmembrane region" description="Helical" evidence="8">
    <location>
        <begin position="625"/>
        <end position="646"/>
    </location>
</feature>
<feature type="transmembrane region" description="Helical" evidence="8">
    <location>
        <begin position="587"/>
        <end position="605"/>
    </location>
</feature>
<reference evidence="10 11" key="1">
    <citation type="submission" date="2019-03" db="EMBL/GenBank/DDBJ databases">
        <authorList>
            <person name="Gaulin E."/>
            <person name="Dumas B."/>
        </authorList>
    </citation>
    <scope>NUCLEOTIDE SEQUENCE [LARGE SCALE GENOMIC DNA]</scope>
    <source>
        <strain evidence="10">CBS 568.67</strain>
    </source>
</reference>
<keyword evidence="5 8" id="KW-1133">Transmembrane helix</keyword>
<evidence type="ECO:0000256" key="7">
    <source>
        <dbReference type="SAM" id="MobiDB-lite"/>
    </source>
</evidence>
<evidence type="ECO:0000256" key="8">
    <source>
        <dbReference type="SAM" id="Phobius"/>
    </source>
</evidence>
<evidence type="ECO:0000256" key="3">
    <source>
        <dbReference type="ARBA" id="ARBA00022448"/>
    </source>
</evidence>
<keyword evidence="11" id="KW-1185">Reference proteome</keyword>
<dbReference type="AlphaFoldDB" id="A0A485KPE7"/>
<feature type="compositionally biased region" description="Polar residues" evidence="7">
    <location>
        <begin position="36"/>
        <end position="59"/>
    </location>
</feature>
<name>A0A485KPE7_9STRA</name>
<dbReference type="InterPro" id="IPR036259">
    <property type="entry name" value="MFS_trans_sf"/>
</dbReference>
<feature type="transmembrane region" description="Helical" evidence="8">
    <location>
        <begin position="187"/>
        <end position="207"/>
    </location>
</feature>
<reference evidence="9" key="2">
    <citation type="submission" date="2019-06" db="EMBL/GenBank/DDBJ databases">
        <title>Genomics analysis of Aphanomyces spp. identifies a new class of oomycete effector associated with host adaptation.</title>
        <authorList>
            <person name="Gaulin E."/>
        </authorList>
    </citation>
    <scope>NUCLEOTIDE SEQUENCE</scope>
    <source>
        <strain evidence="9">CBS 578.67</strain>
    </source>
</reference>
<keyword evidence="3" id="KW-0813">Transport</keyword>
<gene>
    <name evidence="10" type="primary">Aste57867_9785</name>
    <name evidence="9" type="ORF">As57867_009746</name>
    <name evidence="10" type="ORF">ASTE57867_9785</name>
</gene>
<dbReference type="GO" id="GO:0016020">
    <property type="term" value="C:membrane"/>
    <property type="evidence" value="ECO:0007669"/>
    <property type="project" value="UniProtKB-SubCell"/>
</dbReference>
<evidence type="ECO:0000313" key="9">
    <source>
        <dbReference type="EMBL" id="KAF0699663.1"/>
    </source>
</evidence>
<dbReference type="EMBL" id="VJMH01005163">
    <property type="protein sequence ID" value="KAF0699663.1"/>
    <property type="molecule type" value="Genomic_DNA"/>
</dbReference>
<dbReference type="SUPFAM" id="SSF103473">
    <property type="entry name" value="MFS general substrate transporter"/>
    <property type="match status" value="1"/>
</dbReference>
<evidence type="ECO:0000256" key="1">
    <source>
        <dbReference type="ARBA" id="ARBA00004141"/>
    </source>
</evidence>